<dbReference type="Proteomes" id="UP001064896">
    <property type="component" value="Chromosome"/>
</dbReference>
<name>A0ABM7L293_9PSED</name>
<evidence type="ECO:0000313" key="2">
    <source>
        <dbReference type="Proteomes" id="UP001064896"/>
    </source>
</evidence>
<protein>
    <submittedName>
        <fullName evidence="1">Uncharacterized protein</fullName>
    </submittedName>
</protein>
<organism evidence="1 2">
    <name type="scientific">Pseudomonas solani</name>
    <dbReference type="NCBI Taxonomy" id="2731552"/>
    <lineage>
        <taxon>Bacteria</taxon>
        <taxon>Pseudomonadati</taxon>
        <taxon>Pseudomonadota</taxon>
        <taxon>Gammaproteobacteria</taxon>
        <taxon>Pseudomonadales</taxon>
        <taxon>Pseudomonadaceae</taxon>
        <taxon>Pseudomonas</taxon>
    </lineage>
</organism>
<gene>
    <name evidence="1" type="ORF">PSm6_00150</name>
</gene>
<dbReference type="RefSeq" id="WP_265169202.1">
    <property type="nucleotide sequence ID" value="NZ_AP023081.1"/>
</dbReference>
<accession>A0ABM7L293</accession>
<keyword evidence="2" id="KW-1185">Reference proteome</keyword>
<sequence>MGDFDTCSLDQAEAEAIDFYARAEVKAIDAGGPDVLGVIREIRAMRDIELGDLRRIRADIERG</sequence>
<reference evidence="1" key="1">
    <citation type="submission" date="2020-05" db="EMBL/GenBank/DDBJ databases">
        <title>Complete genome sequence of Pseudomonas sp. Sm006.</title>
        <authorList>
            <person name="Takeuchi K."/>
            <person name="Someya N."/>
        </authorList>
    </citation>
    <scope>NUCLEOTIDE SEQUENCE</scope>
    <source>
        <strain evidence="1">Sm006</strain>
    </source>
</reference>
<proteinExistence type="predicted"/>
<evidence type="ECO:0000313" key="1">
    <source>
        <dbReference type="EMBL" id="BCD83608.1"/>
    </source>
</evidence>
<dbReference type="EMBL" id="AP023081">
    <property type="protein sequence ID" value="BCD83608.1"/>
    <property type="molecule type" value="Genomic_DNA"/>
</dbReference>